<name>A0AAE1DZA9_9GAST</name>
<reference evidence="1" key="1">
    <citation type="journal article" date="2023" name="G3 (Bethesda)">
        <title>A reference genome for the long-term kleptoplast-retaining sea slug Elysia crispata morphotype clarki.</title>
        <authorList>
            <person name="Eastman K.E."/>
            <person name="Pendleton A.L."/>
            <person name="Shaikh M.A."/>
            <person name="Suttiyut T."/>
            <person name="Ogas R."/>
            <person name="Tomko P."/>
            <person name="Gavelis G."/>
            <person name="Widhalm J.R."/>
            <person name="Wisecaver J.H."/>
        </authorList>
    </citation>
    <scope>NUCLEOTIDE SEQUENCE</scope>
    <source>
        <strain evidence="1">ECLA1</strain>
    </source>
</reference>
<protein>
    <submittedName>
        <fullName evidence="1">Uncharacterized protein</fullName>
    </submittedName>
</protein>
<comment type="caution">
    <text evidence="1">The sequence shown here is derived from an EMBL/GenBank/DDBJ whole genome shotgun (WGS) entry which is preliminary data.</text>
</comment>
<dbReference type="Proteomes" id="UP001283361">
    <property type="component" value="Unassembled WGS sequence"/>
</dbReference>
<keyword evidence="2" id="KW-1185">Reference proteome</keyword>
<gene>
    <name evidence="1" type="ORF">RRG08_030250</name>
</gene>
<evidence type="ECO:0000313" key="1">
    <source>
        <dbReference type="EMBL" id="KAK3788551.1"/>
    </source>
</evidence>
<organism evidence="1 2">
    <name type="scientific">Elysia crispata</name>
    <name type="common">lettuce slug</name>
    <dbReference type="NCBI Taxonomy" id="231223"/>
    <lineage>
        <taxon>Eukaryota</taxon>
        <taxon>Metazoa</taxon>
        <taxon>Spiralia</taxon>
        <taxon>Lophotrochozoa</taxon>
        <taxon>Mollusca</taxon>
        <taxon>Gastropoda</taxon>
        <taxon>Heterobranchia</taxon>
        <taxon>Euthyneura</taxon>
        <taxon>Panpulmonata</taxon>
        <taxon>Sacoglossa</taxon>
        <taxon>Placobranchoidea</taxon>
        <taxon>Plakobranchidae</taxon>
        <taxon>Elysia</taxon>
    </lineage>
</organism>
<proteinExistence type="predicted"/>
<accession>A0AAE1DZA9</accession>
<evidence type="ECO:0000313" key="2">
    <source>
        <dbReference type="Proteomes" id="UP001283361"/>
    </source>
</evidence>
<dbReference type="AlphaFoldDB" id="A0AAE1DZA9"/>
<dbReference type="EMBL" id="JAWDGP010001755">
    <property type="protein sequence ID" value="KAK3788551.1"/>
    <property type="molecule type" value="Genomic_DNA"/>
</dbReference>
<sequence length="122" mass="14008">MRVIFRRAQFTRVLGVLRGWTLVLPVLPPAGPHLIGLLDWYQNSSPLSEINFKGSYFSSRACNLTLELLISPQPWDTLGVLVQQINCRLVLNKQVVMDALSSRLFRRYINFWGAFHFLSSTE</sequence>